<keyword evidence="3" id="KW-1185">Reference proteome</keyword>
<reference evidence="2 3" key="1">
    <citation type="submission" date="2014-04" db="EMBL/GenBank/DDBJ databases">
        <authorList>
            <consortium name="DOE Joint Genome Institute"/>
            <person name="Kuo A."/>
            <person name="Gay G."/>
            <person name="Dore J."/>
            <person name="Kohler A."/>
            <person name="Nagy L.G."/>
            <person name="Floudas D."/>
            <person name="Copeland A."/>
            <person name="Barry K.W."/>
            <person name="Cichocki N."/>
            <person name="Veneault-Fourrey C."/>
            <person name="LaButti K."/>
            <person name="Lindquist E.A."/>
            <person name="Lipzen A."/>
            <person name="Lundell T."/>
            <person name="Morin E."/>
            <person name="Murat C."/>
            <person name="Sun H."/>
            <person name="Tunlid A."/>
            <person name="Henrissat B."/>
            <person name="Grigoriev I.V."/>
            <person name="Hibbett D.S."/>
            <person name="Martin F."/>
            <person name="Nordberg H.P."/>
            <person name="Cantor M.N."/>
            <person name="Hua S.X."/>
        </authorList>
    </citation>
    <scope>NUCLEOTIDE SEQUENCE [LARGE SCALE GENOMIC DNA]</scope>
    <source>
        <strain evidence="3">h7</strain>
    </source>
</reference>
<reference evidence="3" key="2">
    <citation type="submission" date="2015-01" db="EMBL/GenBank/DDBJ databases">
        <title>Evolutionary Origins and Diversification of the Mycorrhizal Mutualists.</title>
        <authorList>
            <consortium name="DOE Joint Genome Institute"/>
            <consortium name="Mycorrhizal Genomics Consortium"/>
            <person name="Kohler A."/>
            <person name="Kuo A."/>
            <person name="Nagy L.G."/>
            <person name="Floudas D."/>
            <person name="Copeland A."/>
            <person name="Barry K.W."/>
            <person name="Cichocki N."/>
            <person name="Veneault-Fourrey C."/>
            <person name="LaButti K."/>
            <person name="Lindquist E.A."/>
            <person name="Lipzen A."/>
            <person name="Lundell T."/>
            <person name="Morin E."/>
            <person name="Murat C."/>
            <person name="Riley R."/>
            <person name="Ohm R."/>
            <person name="Sun H."/>
            <person name="Tunlid A."/>
            <person name="Henrissat B."/>
            <person name="Grigoriev I.V."/>
            <person name="Hibbett D.S."/>
            <person name="Martin F."/>
        </authorList>
    </citation>
    <scope>NUCLEOTIDE SEQUENCE [LARGE SCALE GENOMIC DNA]</scope>
    <source>
        <strain evidence="3">h7</strain>
    </source>
</reference>
<proteinExistence type="predicted"/>
<dbReference type="AlphaFoldDB" id="A0A0C2Y363"/>
<dbReference type="HOGENOM" id="CLU_1111525_0_0_1"/>
<dbReference type="Proteomes" id="UP000053424">
    <property type="component" value="Unassembled WGS sequence"/>
</dbReference>
<feature type="compositionally biased region" description="Polar residues" evidence="1">
    <location>
        <begin position="128"/>
        <end position="138"/>
    </location>
</feature>
<evidence type="ECO:0000313" key="2">
    <source>
        <dbReference type="EMBL" id="KIM35532.1"/>
    </source>
</evidence>
<gene>
    <name evidence="2" type="ORF">M413DRAFT_449681</name>
</gene>
<feature type="compositionally biased region" description="Basic and acidic residues" evidence="1">
    <location>
        <begin position="1"/>
        <end position="22"/>
    </location>
</feature>
<dbReference type="EMBL" id="KN831818">
    <property type="protein sequence ID" value="KIM35532.1"/>
    <property type="molecule type" value="Genomic_DNA"/>
</dbReference>
<sequence>MPGHLDDPFDPTDRCWYKKDNQPRTIKSNISSPSSSSGAASFASPNSSRVISSKSPSGTRSTSRTRHPGATSPFAAPDPEQHAFRGHRRNQRHDTRQGSSARPLADASNALTARVDPDEGRRKMHMLSPQQGAGTPPNTVRRARKSRDHKPTSPRRSSSTPAGGNPHPHTKKDAMRAWHPTPPVPPGKSWYIPRQDASYPSKNSKPTRHRRASSGSATLPDTRPLLQKRTGVMRGWYTAVCRRFGVVGAD</sequence>
<name>A0A0C2Y363_HEBCY</name>
<protein>
    <submittedName>
        <fullName evidence="2">Uncharacterized protein</fullName>
    </submittedName>
</protein>
<accession>A0A0C2Y363</accession>
<evidence type="ECO:0000256" key="1">
    <source>
        <dbReference type="SAM" id="MobiDB-lite"/>
    </source>
</evidence>
<feature type="compositionally biased region" description="Low complexity" evidence="1">
    <location>
        <begin position="28"/>
        <end position="62"/>
    </location>
</feature>
<organism evidence="2 3">
    <name type="scientific">Hebeloma cylindrosporum</name>
    <dbReference type="NCBI Taxonomy" id="76867"/>
    <lineage>
        <taxon>Eukaryota</taxon>
        <taxon>Fungi</taxon>
        <taxon>Dikarya</taxon>
        <taxon>Basidiomycota</taxon>
        <taxon>Agaricomycotina</taxon>
        <taxon>Agaricomycetes</taxon>
        <taxon>Agaricomycetidae</taxon>
        <taxon>Agaricales</taxon>
        <taxon>Agaricineae</taxon>
        <taxon>Hymenogastraceae</taxon>
        <taxon>Hebeloma</taxon>
    </lineage>
</organism>
<feature type="region of interest" description="Disordered" evidence="1">
    <location>
        <begin position="1"/>
        <end position="225"/>
    </location>
</feature>
<evidence type="ECO:0000313" key="3">
    <source>
        <dbReference type="Proteomes" id="UP000053424"/>
    </source>
</evidence>